<dbReference type="Proteomes" id="UP000188613">
    <property type="component" value="Unassembled WGS sequence"/>
</dbReference>
<keyword evidence="2" id="KW-1185">Reference proteome</keyword>
<evidence type="ECO:0000313" key="2">
    <source>
        <dbReference type="Proteomes" id="UP000188613"/>
    </source>
</evidence>
<reference evidence="1 2" key="1">
    <citation type="submission" date="2016-12" db="EMBL/GenBank/DDBJ databases">
        <title>Domibacillus sp. SAB 38T whole genome sequencing.</title>
        <authorList>
            <person name="Verma A."/>
            <person name="Ojha A.K."/>
            <person name="Krishnamurthi S."/>
        </authorList>
    </citation>
    <scope>NUCLEOTIDE SEQUENCE [LARGE SCALE GENOMIC DNA]</scope>
    <source>
        <strain evidence="1 2">SAB 38</strain>
    </source>
</reference>
<name>A0A1V2A3R9_9BACI</name>
<proteinExistence type="predicted"/>
<dbReference type="AlphaFoldDB" id="A0A1V2A3R9"/>
<accession>A0A1V2A3R9</accession>
<evidence type="ECO:0000313" key="1">
    <source>
        <dbReference type="EMBL" id="OMP65655.1"/>
    </source>
</evidence>
<gene>
    <name evidence="1" type="ORF">BTO28_16380</name>
</gene>
<dbReference type="RefSeq" id="WP_076768270.1">
    <property type="nucleotide sequence ID" value="NZ_MSFI01000033.1"/>
</dbReference>
<organism evidence="1 2">
    <name type="scientific">Domibacillus epiphyticus</name>
    <dbReference type="NCBI Taxonomy" id="1714355"/>
    <lineage>
        <taxon>Bacteria</taxon>
        <taxon>Bacillati</taxon>
        <taxon>Bacillota</taxon>
        <taxon>Bacilli</taxon>
        <taxon>Bacillales</taxon>
        <taxon>Bacillaceae</taxon>
        <taxon>Domibacillus</taxon>
    </lineage>
</organism>
<protein>
    <submittedName>
        <fullName evidence="1">Uncharacterized protein</fullName>
    </submittedName>
</protein>
<dbReference type="EMBL" id="MSFI01000033">
    <property type="protein sequence ID" value="OMP65655.1"/>
    <property type="molecule type" value="Genomic_DNA"/>
</dbReference>
<comment type="caution">
    <text evidence="1">The sequence shown here is derived from an EMBL/GenBank/DDBJ whole genome shotgun (WGS) entry which is preliminary data.</text>
</comment>
<dbReference type="OrthoDB" id="9909900at2"/>
<sequence length="84" mass="9720">MEITFYVLKCGEQYVRTNAIRSGSVHLTNRLADADRFGSEEFAKNFFQSLMINSKDYMIDSSIKMDTVKIVSEILKIEDNFKNL</sequence>